<evidence type="ECO:0000256" key="5">
    <source>
        <dbReference type="ARBA" id="ARBA00023136"/>
    </source>
</evidence>
<feature type="transmembrane region" description="Helical" evidence="7">
    <location>
        <begin position="138"/>
        <end position="159"/>
    </location>
</feature>
<dbReference type="InterPro" id="IPR000425">
    <property type="entry name" value="MIP"/>
</dbReference>
<feature type="transmembrane region" description="Helical" evidence="7">
    <location>
        <begin position="180"/>
        <end position="201"/>
    </location>
</feature>
<dbReference type="PROSITE" id="PS00221">
    <property type="entry name" value="MIP"/>
    <property type="match status" value="1"/>
</dbReference>
<evidence type="ECO:0000256" key="1">
    <source>
        <dbReference type="ARBA" id="ARBA00004141"/>
    </source>
</evidence>
<name>A0A445E2N8_ARAHY</name>
<feature type="transmembrane region" description="Helical" evidence="7">
    <location>
        <begin position="46"/>
        <end position="66"/>
    </location>
</feature>
<feature type="transmembrane region" description="Helical" evidence="7">
    <location>
        <begin position="19"/>
        <end position="40"/>
    </location>
</feature>
<evidence type="ECO:0000313" key="8">
    <source>
        <dbReference type="EMBL" id="RYR69707.1"/>
    </source>
</evidence>
<evidence type="ECO:0000256" key="2">
    <source>
        <dbReference type="ARBA" id="ARBA00022448"/>
    </source>
</evidence>
<keyword evidence="4 7" id="KW-1133">Transmembrane helix</keyword>
<dbReference type="STRING" id="3818.A0A445E2N8"/>
<dbReference type="InterPro" id="IPR023271">
    <property type="entry name" value="Aquaporin-like"/>
</dbReference>
<dbReference type="Pfam" id="PF00230">
    <property type="entry name" value="MIP"/>
    <property type="match status" value="2"/>
</dbReference>
<comment type="similarity">
    <text evidence="6">Belongs to the MIP/aquaporin (TC 1.A.8) family.</text>
</comment>
<organism evidence="8 9">
    <name type="scientific">Arachis hypogaea</name>
    <name type="common">Peanut</name>
    <dbReference type="NCBI Taxonomy" id="3818"/>
    <lineage>
        <taxon>Eukaryota</taxon>
        <taxon>Viridiplantae</taxon>
        <taxon>Streptophyta</taxon>
        <taxon>Embryophyta</taxon>
        <taxon>Tracheophyta</taxon>
        <taxon>Spermatophyta</taxon>
        <taxon>Magnoliopsida</taxon>
        <taxon>eudicotyledons</taxon>
        <taxon>Gunneridae</taxon>
        <taxon>Pentapetalae</taxon>
        <taxon>rosids</taxon>
        <taxon>fabids</taxon>
        <taxon>Fabales</taxon>
        <taxon>Fabaceae</taxon>
        <taxon>Papilionoideae</taxon>
        <taxon>50 kb inversion clade</taxon>
        <taxon>dalbergioids sensu lato</taxon>
        <taxon>Dalbergieae</taxon>
        <taxon>Pterocarpus clade</taxon>
        <taxon>Arachis</taxon>
    </lineage>
</organism>
<dbReference type="EMBL" id="SDMP01000003">
    <property type="protein sequence ID" value="RYR69707.1"/>
    <property type="molecule type" value="Genomic_DNA"/>
</dbReference>
<dbReference type="GO" id="GO:0016020">
    <property type="term" value="C:membrane"/>
    <property type="evidence" value="ECO:0007669"/>
    <property type="project" value="UniProtKB-SubCell"/>
</dbReference>
<dbReference type="PANTHER" id="PTHR45724">
    <property type="entry name" value="AQUAPORIN NIP2-1"/>
    <property type="match status" value="1"/>
</dbReference>
<dbReference type="Gene3D" id="1.20.1080.10">
    <property type="entry name" value="Glycerol uptake facilitator protein"/>
    <property type="match status" value="2"/>
</dbReference>
<accession>A0A445E2N8</accession>
<proteinExistence type="inferred from homology"/>
<dbReference type="GO" id="GO:0015267">
    <property type="term" value="F:channel activity"/>
    <property type="evidence" value="ECO:0007669"/>
    <property type="project" value="InterPro"/>
</dbReference>
<dbReference type="PRINTS" id="PR00783">
    <property type="entry name" value="MINTRINSICP"/>
</dbReference>
<keyword evidence="2 6" id="KW-0813">Transport</keyword>
<keyword evidence="9" id="KW-1185">Reference proteome</keyword>
<dbReference type="AlphaFoldDB" id="A0A445E2N8"/>
<evidence type="ECO:0000256" key="7">
    <source>
        <dbReference type="SAM" id="Phobius"/>
    </source>
</evidence>
<sequence length="211" mass="21947">MYGEEGGGERCECMERREVVAAVFVGTFMLMFAGIAAAIMNEKTNGLESLLGCVVVTGLAVTVIILSTGHISSAHLNPAVTISFAAIKHFPWKKVPMYIGAQILASMCAAFALKEVYHPFMGGGVTVPSGGYSQVGQFAGMALGATVTFNILITGPVSGGSMNSVRTLGPAIAANNYKAIWIYLTAPILGAFGGAGAYCVIKLPDDENSEL</sequence>
<gene>
    <name evidence="8" type="ORF">Ahy_A03g016258</name>
</gene>
<protein>
    <recommendedName>
        <fullName evidence="10">Aquaporin</fullName>
    </recommendedName>
</protein>
<evidence type="ECO:0008006" key="10">
    <source>
        <dbReference type="Google" id="ProtNLM"/>
    </source>
</evidence>
<evidence type="ECO:0000256" key="4">
    <source>
        <dbReference type="ARBA" id="ARBA00022989"/>
    </source>
</evidence>
<evidence type="ECO:0000313" key="9">
    <source>
        <dbReference type="Proteomes" id="UP000289738"/>
    </source>
</evidence>
<evidence type="ECO:0000256" key="3">
    <source>
        <dbReference type="ARBA" id="ARBA00022692"/>
    </source>
</evidence>
<comment type="subcellular location">
    <subcellularLocation>
        <location evidence="1">Membrane</location>
        <topology evidence="1">Multi-pass membrane protein</topology>
    </subcellularLocation>
</comment>
<evidence type="ECO:0000256" key="6">
    <source>
        <dbReference type="RuleBase" id="RU000477"/>
    </source>
</evidence>
<dbReference type="PANTHER" id="PTHR45724:SF19">
    <property type="entry name" value="AQUAPORIN NIP6-1"/>
    <property type="match status" value="1"/>
</dbReference>
<dbReference type="InterPro" id="IPR034294">
    <property type="entry name" value="Aquaporin_transptr"/>
</dbReference>
<reference evidence="8 9" key="1">
    <citation type="submission" date="2019-01" db="EMBL/GenBank/DDBJ databases">
        <title>Sequencing of cultivated peanut Arachis hypogaea provides insights into genome evolution and oil improvement.</title>
        <authorList>
            <person name="Chen X."/>
        </authorList>
    </citation>
    <scope>NUCLEOTIDE SEQUENCE [LARGE SCALE GENOMIC DNA]</scope>
    <source>
        <strain evidence="9">cv. Fuhuasheng</strain>
        <tissue evidence="8">Leaves</tissue>
    </source>
</reference>
<dbReference type="SUPFAM" id="SSF81338">
    <property type="entry name" value="Aquaporin-like"/>
    <property type="match status" value="1"/>
</dbReference>
<dbReference type="Proteomes" id="UP000289738">
    <property type="component" value="Chromosome A03"/>
</dbReference>
<comment type="caution">
    <text evidence="8">The sequence shown here is derived from an EMBL/GenBank/DDBJ whole genome shotgun (WGS) entry which is preliminary data.</text>
</comment>
<keyword evidence="3 6" id="KW-0812">Transmembrane</keyword>
<keyword evidence="5 7" id="KW-0472">Membrane</keyword>
<dbReference type="InterPro" id="IPR022357">
    <property type="entry name" value="MIP_CS"/>
</dbReference>
<feature type="transmembrane region" description="Helical" evidence="7">
    <location>
        <begin position="95"/>
        <end position="113"/>
    </location>
</feature>